<dbReference type="Proteomes" id="UP001143856">
    <property type="component" value="Unassembled WGS sequence"/>
</dbReference>
<keyword evidence="2" id="KW-1185">Reference proteome</keyword>
<proteinExistence type="predicted"/>
<gene>
    <name evidence="1" type="ORF">NUW58_g4141</name>
</gene>
<organism evidence="1 2">
    <name type="scientific">Xylaria curta</name>
    <dbReference type="NCBI Taxonomy" id="42375"/>
    <lineage>
        <taxon>Eukaryota</taxon>
        <taxon>Fungi</taxon>
        <taxon>Dikarya</taxon>
        <taxon>Ascomycota</taxon>
        <taxon>Pezizomycotina</taxon>
        <taxon>Sordariomycetes</taxon>
        <taxon>Xylariomycetidae</taxon>
        <taxon>Xylariales</taxon>
        <taxon>Xylariaceae</taxon>
        <taxon>Xylaria</taxon>
    </lineage>
</organism>
<evidence type="ECO:0000313" key="1">
    <source>
        <dbReference type="EMBL" id="KAJ2988123.1"/>
    </source>
</evidence>
<comment type="caution">
    <text evidence="1">The sequence shown here is derived from an EMBL/GenBank/DDBJ whole genome shotgun (WGS) entry which is preliminary data.</text>
</comment>
<accession>A0ACC1P7P9</accession>
<name>A0ACC1P7P9_9PEZI</name>
<dbReference type="EMBL" id="JAPDGR010000693">
    <property type="protein sequence ID" value="KAJ2988123.1"/>
    <property type="molecule type" value="Genomic_DNA"/>
</dbReference>
<sequence>MSSTPFDPHEPVAIVGMGCRWPGGVCDSSQFWDFLSNKIDDARLFDHAFFGMTSLEVETMDPSQRKLLEVAYEAIDNAGETWDSVSGSRTGVFVGNFCLDHWMIQSRDWDNPRPYAFTGAGTSILANRISYVFNLQGPSLTVDTACSSSMYALHLAVKAIRTGDCDAAIVASANWIADPGVQIALDKLGALSASSRCHTFDARAQGYARGEGFGALYLKRLPLAISDRSPIRAVIRGTAINSNGRTGGITRPSAKGQEMVIRQAYQDAGDLNFHDTSYFECHGTGTYVGDPIEVAAVGKVFAADRSDPLLVGSVKNSVGHGEGASALASIMKVVLSLEKGAIAPIFNLETRNPNIDFDGAKVRPVTEITPWPEHRLRRASINSFGYGGANGHCIIDHVNNVLPDYIAPGVFRKKLNGEMNGHSNGHQNRESVQHRPAVLSFRLNPTANATARQLVLLPLSAHNENSLKSNVEALSRIIDKLPLADVAYTLGARRSKFAQRSFCIVSKGHVARDLVVDKIVRAPLQTTNVGFVFTGQGAQWHGMGAELFDYRTFRKTIEYLDYVLGMLPNPPPWSLDSILSGNCDGALIQTAEVSQTACTGIQIGLVDLLASWSIRPSGVVGHSSGEIAAAYAAGRITAAQAITAAYLRGQAVSKNPHAQNGAMLAVGLGPEGVSKYCKEDGVRIAAVNSPGSVTLSGEAAVIEKISTAMTADNIFNRKLKTGGNAYHSHHMVPIGRQYADMLVEGAGLLRDLGLDSSEQRYEHVPWISSVTPHKSTDSFDNASSYWRDNLESPVLFSDAIVNLLDQGVPIHALVEIGPHPALKSPLDQIFKASGKALAYCRTLQRQEGGQMSVLRLAGILFGLNATVNLAVVNAIDAVQDTELNHGSICLGLPPYQYTYGGLNYHESRGSKEYRYRSVLRHDLLGSKLPGTSKLQPQWRNIIRIKDLPWLSDHRLGSDPVLPGAAYIAMAIEAASRMHNESATPSKIKGFSLRDLTIDRSLLIPEDDYGVEVVTSMGIATVTGPSLPWATFSINSVRRVSDEWVEHCTGQVRIEVEVARQDIQDHRVTPTAPRRIDALPWYQKFSDIGLNYGPCFQTLSNIRTNPESNLAVATLALHPTSTRTSESPYALHPASLDGAIQLGLIACHGGQLEKANTAFVPVRLSHLYLQKEISGDTCTVVARGERRGIRSVHLELQILGPSGDVCLHVDDLRCISYSRQSNPIDRTFSSPFTRLIWRPDIRSMSNRQARQIYVPSKDSVEVSLQWGITNRLAHYVLLNTYERFGKLRDRPQPSGDVGHFFDWIKRKAETDRSDLMNEARKLANNGLLLQAIEELSIQGSDIMEIKVAKLLHDNMSDIIYERKTGIDTIISEGFLTPFYQAGLLMTGTYPQLFEVLSNLAHSNPNLRILEIGGGTGGATRIAMKAFQRPNGIKAYRDYTFTDISPGFLSSARDSMADFLDMKFSIFDIELDPMEQGYTQEYDLIIACQVLHVTSNMHRTLSNCRRLLNPGGKLLLVETTKNFIVPGIVVGTFTGYWAGIPDGRVDAPFQSLDAWESSLRDAGFSGLDIVLDDFPEPHSTTSVILSTVPPAVTTPSPTDVVHILYSDEPAPSLVWQISKELMSRGVIAKAGVFNEVVDRLPPKSRVIVLIDERHLLVKASGQDIMAFQHLARNVATCIALTSCGVVKGRNADGALIAGLFRVLQNENPASQYITVDIDTEDFALAMDSAQEFSRCIVDYEFELHQDTPDGNLKDHEFAWQSGCMWVSRHVPDTSFNLQYGLGGRSLKTELVPLNSQGAIKVMFETPGVLNSLCFTSNDELVRMLDSDFIDVATAAIGVNSKTLNYWAGRLDENHFPLEYAGIVTAVGANVRDLSVGDRVYGLGKDQFGNYLRVPAAFASKLGPDDNMAQMASMPWAYTTAIYALDYVAHLTAGQSVLIQSGTKDVGMASIALAKSKGAIVFATVDAPEEAKVLAEELGMAASRILSAPSFADLQRASKSTRGGFDVILSIATGDLLDSFSRVLAPLGHLIDVGGQNDVREAPFLSRQLLQKNASFSSVDPLIIIDANPSLGLEIVRSIDRYYRGGDIRPIQKITAFDISQTSSALSAFSSMIGKLVISFENTENKIKMAQSSPSVTFDSNSYYVVTGAFGGLGQSMIKWMADRGARYLALLSRRHVSNAPGAQELIDSLASYGTCVKCFICDVSEKDEVATVIRQISSARPIRGIVHAAVSYLDMSFDKLESSRWRESIAAKVEGTKNLHEATLSLSIPLDFFIMITSALSVYAFPTQGAYTAANNFQDAFARFRRGIGLPASTVSFSLVRESTNVGTSATTVDLFKRNKAPSLDESRFLALLEPAFLNNKIEGKTGSTSWFGQSSDPLSAANLHTYLDPFRMIEMKRDEIESNTYTSAIAPRWHGDGRVSLMLRAFLDAQRKSADMRVSQDEGGKNTVAQLRASFDAAVRQGGAYRDSTVTLVQAAITTTVAEMLFVDAESIDPVKSVADLGVDSLIAAELRSWLNQALGADISMLDLLEPNMSIITRAVNIVDKALSASK</sequence>
<evidence type="ECO:0000313" key="2">
    <source>
        <dbReference type="Proteomes" id="UP001143856"/>
    </source>
</evidence>
<protein>
    <submittedName>
        <fullName evidence="1">Uncharacterized protein</fullName>
    </submittedName>
</protein>
<reference evidence="1" key="1">
    <citation type="submission" date="2022-10" db="EMBL/GenBank/DDBJ databases">
        <title>Genome Sequence of Xylaria curta.</title>
        <authorList>
            <person name="Buettner E."/>
        </authorList>
    </citation>
    <scope>NUCLEOTIDE SEQUENCE</scope>
    <source>
        <strain evidence="1">Babe10</strain>
    </source>
</reference>